<dbReference type="GO" id="GO:0005789">
    <property type="term" value="C:endoplasmic reticulum membrane"/>
    <property type="evidence" value="ECO:0007669"/>
    <property type="project" value="UniProtKB-SubCell"/>
</dbReference>
<organism evidence="11 12">
    <name type="scientific">Drosophila yakuba</name>
    <name type="common">Fruit fly</name>
    <dbReference type="NCBI Taxonomy" id="7245"/>
    <lineage>
        <taxon>Eukaryota</taxon>
        <taxon>Metazoa</taxon>
        <taxon>Ecdysozoa</taxon>
        <taxon>Arthropoda</taxon>
        <taxon>Hexapoda</taxon>
        <taxon>Insecta</taxon>
        <taxon>Pterygota</taxon>
        <taxon>Neoptera</taxon>
        <taxon>Endopterygota</taxon>
        <taxon>Diptera</taxon>
        <taxon>Brachycera</taxon>
        <taxon>Muscomorpha</taxon>
        <taxon>Ephydroidea</taxon>
        <taxon>Drosophilidae</taxon>
        <taxon>Drosophila</taxon>
        <taxon>Sophophora</taxon>
    </lineage>
</organism>
<dbReference type="SMR" id="B4PFS3"/>
<evidence type="ECO:0000256" key="3">
    <source>
        <dbReference type="ARBA" id="ARBA00022729"/>
    </source>
</evidence>
<evidence type="ECO:0000256" key="10">
    <source>
        <dbReference type="SAM" id="SignalP"/>
    </source>
</evidence>
<dbReference type="PANTHER" id="PTHR46107:SF3">
    <property type="entry name" value="THIOREDOXIN DOMAIN-CONTAINING PROTEIN"/>
    <property type="match status" value="1"/>
</dbReference>
<evidence type="ECO:0000256" key="6">
    <source>
        <dbReference type="ARBA" id="ARBA00022989"/>
    </source>
</evidence>
<dbReference type="EMBL" id="CM000159">
    <property type="protein sequence ID" value="EDW94222.1"/>
    <property type="molecule type" value="Genomic_DNA"/>
</dbReference>
<keyword evidence="3 10" id="KW-0732">Signal</keyword>
<dbReference type="Proteomes" id="UP000002282">
    <property type="component" value="Chromosome 3L"/>
</dbReference>
<evidence type="ECO:0000256" key="1">
    <source>
        <dbReference type="ARBA" id="ARBA00004389"/>
    </source>
</evidence>
<keyword evidence="5" id="KW-0249">Electron transport</keyword>
<evidence type="ECO:0000256" key="7">
    <source>
        <dbReference type="ARBA" id="ARBA00023157"/>
    </source>
</evidence>
<keyword evidence="4" id="KW-0256">Endoplasmic reticulum</keyword>
<dbReference type="PANTHER" id="PTHR46107">
    <property type="entry name" value="DUMPY: SHORTER THAN WILD-TYPE"/>
    <property type="match status" value="1"/>
</dbReference>
<dbReference type="HOGENOM" id="CLU_1112305_0_0_1"/>
<evidence type="ECO:0000256" key="9">
    <source>
        <dbReference type="SAM" id="Phobius"/>
    </source>
</evidence>
<evidence type="ECO:0000256" key="8">
    <source>
        <dbReference type="ARBA" id="ARBA00023284"/>
    </source>
</evidence>
<feature type="signal peptide" evidence="10">
    <location>
        <begin position="1"/>
        <end position="21"/>
    </location>
</feature>
<evidence type="ECO:0008006" key="13">
    <source>
        <dbReference type="Google" id="ProtNLM"/>
    </source>
</evidence>
<dbReference type="AlphaFoldDB" id="B4PFS3"/>
<keyword evidence="7" id="KW-1015">Disulfide bond</keyword>
<evidence type="ECO:0000313" key="11">
    <source>
        <dbReference type="EMBL" id="EDW94222.1"/>
    </source>
</evidence>
<evidence type="ECO:0000256" key="2">
    <source>
        <dbReference type="ARBA" id="ARBA00022448"/>
    </source>
</evidence>
<comment type="subcellular location">
    <subcellularLocation>
        <location evidence="1">Endoplasmic reticulum membrane</location>
        <topology evidence="1">Single-pass membrane protein</topology>
    </subcellularLocation>
</comment>
<keyword evidence="2" id="KW-0813">Transport</keyword>
<evidence type="ECO:0000313" key="12">
    <source>
        <dbReference type="Proteomes" id="UP000002282"/>
    </source>
</evidence>
<keyword evidence="8" id="KW-0676">Redox-active center</keyword>
<evidence type="ECO:0000256" key="5">
    <source>
        <dbReference type="ARBA" id="ARBA00022982"/>
    </source>
</evidence>
<gene>
    <name evidence="11" type="primary">Dyak\GE21862</name>
    <name evidence="11" type="synonym">dyak_GLEANR_5589</name>
    <name evidence="11" type="synonym">GE21862</name>
    <name evidence="11" type="ORF">Dyak_GE21862</name>
</gene>
<evidence type="ECO:0000256" key="4">
    <source>
        <dbReference type="ARBA" id="ARBA00022824"/>
    </source>
</evidence>
<dbReference type="eggNOG" id="KOG0913">
    <property type="taxonomic scope" value="Eukaryota"/>
</dbReference>
<sequence>MTSKLILLLSVFGVIPNAMIPKSPDNIDLCPQSSRISDTSSWTADFGGGWITWIDAGNWTEVLSGEWLLLLCSPLQPKCRDMEAVFYQLATTSMGCLDVKLAFGDLSRNFWLRGRFSSITTVAIYHVLDGEFRRVFSPRHTLYGLRNLLLLREYSELARVPFWLHPTSIWCSFVELGLKVMIHLKFSDVFWRHFWLTVLTLDLMFIIVAPYILWRIIRKDNVTNTALKLASTGGNPLSMKSFSKEKETTSAAYLVKRRLMKVTKLKRL</sequence>
<feature type="transmembrane region" description="Helical" evidence="9">
    <location>
        <begin position="194"/>
        <end position="214"/>
    </location>
</feature>
<keyword evidence="12" id="KW-1185">Reference proteome</keyword>
<keyword evidence="9" id="KW-0812">Transmembrane</keyword>
<keyword evidence="9" id="KW-0472">Membrane</keyword>
<reference evidence="11 12" key="2">
    <citation type="journal article" date="2007" name="PLoS Biol.">
        <title>Principles of genome evolution in the Drosophila melanogaster species group.</title>
        <authorList>
            <person name="Ranz J.M."/>
            <person name="Maurin D."/>
            <person name="Chan Y.S."/>
            <person name="von Grotthuss M."/>
            <person name="Hillier L.W."/>
            <person name="Roote J."/>
            <person name="Ashburner M."/>
            <person name="Bergman C.M."/>
        </authorList>
    </citation>
    <scope>NUCLEOTIDE SEQUENCE [LARGE SCALE GENOMIC DNA]</scope>
    <source>
        <strain evidence="12">Tai18E2 / Tucson 14021-0261.01</strain>
    </source>
</reference>
<feature type="chain" id="PRO_5002818124" description="Thioredoxin domain-containing protein" evidence="10">
    <location>
        <begin position="22"/>
        <end position="268"/>
    </location>
</feature>
<name>B4PFS3_DROYA</name>
<protein>
    <recommendedName>
        <fullName evidence="13">Thioredoxin domain-containing protein</fullName>
    </recommendedName>
</protein>
<accession>B4PFS3</accession>
<dbReference type="InterPro" id="IPR052454">
    <property type="entry name" value="TMX_domain-containing"/>
</dbReference>
<reference evidence="11 12" key="1">
    <citation type="journal article" date="2007" name="Nature">
        <title>Evolution of genes and genomes on the Drosophila phylogeny.</title>
        <authorList>
            <consortium name="Drosophila 12 Genomes Consortium"/>
            <person name="Clark A.G."/>
            <person name="Eisen M.B."/>
            <person name="Smith D.R."/>
            <person name="Bergman C.M."/>
            <person name="Oliver B."/>
            <person name="Markow T.A."/>
            <person name="Kaufman T.C."/>
            <person name="Kellis M."/>
            <person name="Gelbart W."/>
            <person name="Iyer V.N."/>
            <person name="Pollard D.A."/>
            <person name="Sackton T.B."/>
            <person name="Larracuente A.M."/>
            <person name="Singh N.D."/>
            <person name="Abad J.P."/>
            <person name="Abt D.N."/>
            <person name="Adryan B."/>
            <person name="Aguade M."/>
            <person name="Akashi H."/>
            <person name="Anderson W.W."/>
            <person name="Aquadro C.F."/>
            <person name="Ardell D.H."/>
            <person name="Arguello R."/>
            <person name="Artieri C.G."/>
            <person name="Barbash D.A."/>
            <person name="Barker D."/>
            <person name="Barsanti P."/>
            <person name="Batterham P."/>
            <person name="Batzoglou S."/>
            <person name="Begun D."/>
            <person name="Bhutkar A."/>
            <person name="Blanco E."/>
            <person name="Bosak S.A."/>
            <person name="Bradley R.K."/>
            <person name="Brand A.D."/>
            <person name="Brent M.R."/>
            <person name="Brooks A.N."/>
            <person name="Brown R.H."/>
            <person name="Butlin R.K."/>
            <person name="Caggese C."/>
            <person name="Calvi B.R."/>
            <person name="Bernardo de Carvalho A."/>
            <person name="Caspi A."/>
            <person name="Castrezana S."/>
            <person name="Celniker S.E."/>
            <person name="Chang J.L."/>
            <person name="Chapple C."/>
            <person name="Chatterji S."/>
            <person name="Chinwalla A."/>
            <person name="Civetta A."/>
            <person name="Clifton S.W."/>
            <person name="Comeron J.M."/>
            <person name="Costello J.C."/>
            <person name="Coyne J.A."/>
            <person name="Daub J."/>
            <person name="David R.G."/>
            <person name="Delcher A.L."/>
            <person name="Delehaunty K."/>
            <person name="Do C.B."/>
            <person name="Ebling H."/>
            <person name="Edwards K."/>
            <person name="Eickbush T."/>
            <person name="Evans J.D."/>
            <person name="Filipski A."/>
            <person name="Findeiss S."/>
            <person name="Freyhult E."/>
            <person name="Fulton L."/>
            <person name="Fulton R."/>
            <person name="Garcia A.C."/>
            <person name="Gardiner A."/>
            <person name="Garfield D.A."/>
            <person name="Garvin B.E."/>
            <person name="Gibson G."/>
            <person name="Gilbert D."/>
            <person name="Gnerre S."/>
            <person name="Godfrey J."/>
            <person name="Good R."/>
            <person name="Gotea V."/>
            <person name="Gravely B."/>
            <person name="Greenberg A.J."/>
            <person name="Griffiths-Jones S."/>
            <person name="Gross S."/>
            <person name="Guigo R."/>
            <person name="Gustafson E.A."/>
            <person name="Haerty W."/>
            <person name="Hahn M.W."/>
            <person name="Halligan D.L."/>
            <person name="Halpern A.L."/>
            <person name="Halter G.M."/>
            <person name="Han M.V."/>
            <person name="Heger A."/>
            <person name="Hillier L."/>
            <person name="Hinrichs A.S."/>
            <person name="Holmes I."/>
            <person name="Hoskins R.A."/>
            <person name="Hubisz M.J."/>
            <person name="Hultmark D."/>
            <person name="Huntley M.A."/>
            <person name="Jaffe D.B."/>
            <person name="Jagadeeshan S."/>
            <person name="Jeck W.R."/>
            <person name="Johnson J."/>
            <person name="Jones C.D."/>
            <person name="Jordan W.C."/>
            <person name="Karpen G.H."/>
            <person name="Kataoka E."/>
            <person name="Keightley P.D."/>
            <person name="Kheradpour P."/>
            <person name="Kirkness E.F."/>
            <person name="Koerich L.B."/>
            <person name="Kristiansen K."/>
            <person name="Kudrna D."/>
            <person name="Kulathinal R.J."/>
            <person name="Kumar S."/>
            <person name="Kwok R."/>
            <person name="Lander E."/>
            <person name="Langley C.H."/>
            <person name="Lapoint R."/>
            <person name="Lazzaro B.P."/>
            <person name="Lee S.J."/>
            <person name="Levesque L."/>
            <person name="Li R."/>
            <person name="Lin C.F."/>
            <person name="Lin M.F."/>
            <person name="Lindblad-Toh K."/>
            <person name="Llopart A."/>
            <person name="Long M."/>
            <person name="Low L."/>
            <person name="Lozovsky E."/>
            <person name="Lu J."/>
            <person name="Luo M."/>
            <person name="Machado C.A."/>
            <person name="Makalowski W."/>
            <person name="Marzo M."/>
            <person name="Matsuda M."/>
            <person name="Matzkin L."/>
            <person name="McAllister B."/>
            <person name="McBride C.S."/>
            <person name="McKernan B."/>
            <person name="McKernan K."/>
            <person name="Mendez-Lago M."/>
            <person name="Minx P."/>
            <person name="Mollenhauer M.U."/>
            <person name="Montooth K."/>
            <person name="Mount S.M."/>
            <person name="Mu X."/>
            <person name="Myers E."/>
            <person name="Negre B."/>
            <person name="Newfeld S."/>
            <person name="Nielsen R."/>
            <person name="Noor M.A."/>
            <person name="O'Grady P."/>
            <person name="Pachter L."/>
            <person name="Papaceit M."/>
            <person name="Parisi M.J."/>
            <person name="Parisi M."/>
            <person name="Parts L."/>
            <person name="Pedersen J.S."/>
            <person name="Pesole G."/>
            <person name="Phillippy A.M."/>
            <person name="Ponting C.P."/>
            <person name="Pop M."/>
            <person name="Porcelli D."/>
            <person name="Powell J.R."/>
            <person name="Prohaska S."/>
            <person name="Pruitt K."/>
            <person name="Puig M."/>
            <person name="Quesneville H."/>
            <person name="Ram K.R."/>
            <person name="Rand D."/>
            <person name="Rasmussen M.D."/>
            <person name="Reed L.K."/>
            <person name="Reenan R."/>
            <person name="Reily A."/>
            <person name="Remington K.A."/>
            <person name="Rieger T.T."/>
            <person name="Ritchie M.G."/>
            <person name="Robin C."/>
            <person name="Rogers Y.H."/>
            <person name="Rohde C."/>
            <person name="Rozas J."/>
            <person name="Rubenfield M.J."/>
            <person name="Ruiz A."/>
            <person name="Russo S."/>
            <person name="Salzberg S.L."/>
            <person name="Sanchez-Gracia A."/>
            <person name="Saranga D.J."/>
            <person name="Sato H."/>
            <person name="Schaeffer S.W."/>
            <person name="Schatz M.C."/>
            <person name="Schlenke T."/>
            <person name="Schwartz R."/>
            <person name="Segarra C."/>
            <person name="Singh R.S."/>
            <person name="Sirot L."/>
            <person name="Sirota M."/>
            <person name="Sisneros N.B."/>
            <person name="Smith C.D."/>
            <person name="Smith T.F."/>
            <person name="Spieth J."/>
            <person name="Stage D.E."/>
            <person name="Stark A."/>
            <person name="Stephan W."/>
            <person name="Strausberg R.L."/>
            <person name="Strempel S."/>
            <person name="Sturgill D."/>
            <person name="Sutton G."/>
            <person name="Sutton G.G."/>
            <person name="Tao W."/>
            <person name="Teichmann S."/>
            <person name="Tobari Y.N."/>
            <person name="Tomimura Y."/>
            <person name="Tsolas J.M."/>
            <person name="Valente V.L."/>
            <person name="Venter E."/>
            <person name="Venter J.C."/>
            <person name="Vicario S."/>
            <person name="Vieira F.G."/>
            <person name="Vilella A.J."/>
            <person name="Villasante A."/>
            <person name="Walenz B."/>
            <person name="Wang J."/>
            <person name="Wasserman M."/>
            <person name="Watts T."/>
            <person name="Wilson D."/>
            <person name="Wilson R.K."/>
            <person name="Wing R.A."/>
            <person name="Wolfner M.F."/>
            <person name="Wong A."/>
            <person name="Wong G.K."/>
            <person name="Wu C.I."/>
            <person name="Wu G."/>
            <person name="Yamamoto D."/>
            <person name="Yang H.P."/>
            <person name="Yang S.P."/>
            <person name="Yorke J.A."/>
            <person name="Yoshida K."/>
            <person name="Zdobnov E."/>
            <person name="Zhang P."/>
            <person name="Zhang Y."/>
            <person name="Zimin A.V."/>
            <person name="Baldwin J."/>
            <person name="Abdouelleil A."/>
            <person name="Abdulkadir J."/>
            <person name="Abebe A."/>
            <person name="Abera B."/>
            <person name="Abreu J."/>
            <person name="Acer S.C."/>
            <person name="Aftuck L."/>
            <person name="Alexander A."/>
            <person name="An P."/>
            <person name="Anderson E."/>
            <person name="Anderson S."/>
            <person name="Arachi H."/>
            <person name="Azer M."/>
            <person name="Bachantsang P."/>
            <person name="Barry A."/>
            <person name="Bayul T."/>
            <person name="Berlin A."/>
            <person name="Bessette D."/>
            <person name="Bloom T."/>
            <person name="Blye J."/>
            <person name="Boguslavskiy L."/>
            <person name="Bonnet C."/>
            <person name="Boukhgalter B."/>
            <person name="Bourzgui I."/>
            <person name="Brown A."/>
            <person name="Cahill P."/>
            <person name="Channer S."/>
            <person name="Cheshatsang Y."/>
            <person name="Chuda L."/>
            <person name="Citroen M."/>
            <person name="Collymore A."/>
            <person name="Cooke P."/>
            <person name="Costello M."/>
            <person name="D'Aco K."/>
            <person name="Daza R."/>
            <person name="De Haan G."/>
            <person name="DeGray S."/>
            <person name="DeMaso C."/>
            <person name="Dhargay N."/>
            <person name="Dooley K."/>
            <person name="Dooley E."/>
            <person name="Doricent M."/>
            <person name="Dorje P."/>
            <person name="Dorjee K."/>
            <person name="Dupes A."/>
            <person name="Elong R."/>
            <person name="Falk J."/>
            <person name="Farina A."/>
            <person name="Faro S."/>
            <person name="Ferguson D."/>
            <person name="Fisher S."/>
            <person name="Foley C.D."/>
            <person name="Franke A."/>
            <person name="Friedrich D."/>
            <person name="Gadbois L."/>
            <person name="Gearin G."/>
            <person name="Gearin C.R."/>
            <person name="Giannoukos G."/>
            <person name="Goode T."/>
            <person name="Graham J."/>
            <person name="Grandbois E."/>
            <person name="Grewal S."/>
            <person name="Gyaltsen K."/>
            <person name="Hafez N."/>
            <person name="Hagos B."/>
            <person name="Hall J."/>
            <person name="Henson C."/>
            <person name="Hollinger A."/>
            <person name="Honan T."/>
            <person name="Huard M.D."/>
            <person name="Hughes L."/>
            <person name="Hurhula B."/>
            <person name="Husby M.E."/>
            <person name="Kamat A."/>
            <person name="Kanga B."/>
            <person name="Kashin S."/>
            <person name="Khazanovich D."/>
            <person name="Kisner P."/>
            <person name="Lance K."/>
            <person name="Lara M."/>
            <person name="Lee W."/>
            <person name="Lennon N."/>
            <person name="Letendre F."/>
            <person name="LeVine R."/>
            <person name="Lipovsky A."/>
            <person name="Liu X."/>
            <person name="Liu J."/>
            <person name="Liu S."/>
            <person name="Lokyitsang T."/>
            <person name="Lokyitsang Y."/>
            <person name="Lubonja R."/>
            <person name="Lui A."/>
            <person name="MacDonald P."/>
            <person name="Magnisalis V."/>
            <person name="Maru K."/>
            <person name="Matthews C."/>
            <person name="McCusker W."/>
            <person name="McDonough S."/>
            <person name="Mehta T."/>
            <person name="Meldrim J."/>
            <person name="Meneus L."/>
            <person name="Mihai O."/>
            <person name="Mihalev A."/>
            <person name="Mihova T."/>
            <person name="Mittelman R."/>
            <person name="Mlenga V."/>
            <person name="Montmayeur A."/>
            <person name="Mulrain L."/>
            <person name="Navidi A."/>
            <person name="Naylor J."/>
            <person name="Negash T."/>
            <person name="Nguyen T."/>
            <person name="Nguyen N."/>
            <person name="Nicol R."/>
            <person name="Norbu C."/>
            <person name="Norbu N."/>
            <person name="Novod N."/>
            <person name="O'Neill B."/>
            <person name="Osman S."/>
            <person name="Markiewicz E."/>
            <person name="Oyono O.L."/>
            <person name="Patti C."/>
            <person name="Phunkhang P."/>
            <person name="Pierre F."/>
            <person name="Priest M."/>
            <person name="Raghuraman S."/>
            <person name="Rege F."/>
            <person name="Reyes R."/>
            <person name="Rise C."/>
            <person name="Rogov P."/>
            <person name="Ross K."/>
            <person name="Ryan E."/>
            <person name="Settipalli S."/>
            <person name="Shea T."/>
            <person name="Sherpa N."/>
            <person name="Shi L."/>
            <person name="Shih D."/>
            <person name="Sparrow T."/>
            <person name="Spaulding J."/>
            <person name="Stalker J."/>
            <person name="Stange-Thomann N."/>
            <person name="Stavropoulos S."/>
            <person name="Stone C."/>
            <person name="Strader C."/>
            <person name="Tesfaye S."/>
            <person name="Thomson T."/>
            <person name="Thoulutsang Y."/>
            <person name="Thoulutsang D."/>
            <person name="Topham K."/>
            <person name="Topping I."/>
            <person name="Tsamla T."/>
            <person name="Vassiliev H."/>
            <person name="Vo A."/>
            <person name="Wangchuk T."/>
            <person name="Wangdi T."/>
            <person name="Weiand M."/>
            <person name="Wilkinson J."/>
            <person name="Wilson A."/>
            <person name="Yadav S."/>
            <person name="Young G."/>
            <person name="Yu Q."/>
            <person name="Zembek L."/>
            <person name="Zhong D."/>
            <person name="Zimmer A."/>
            <person name="Zwirko Z."/>
            <person name="Jaffe D.B."/>
            <person name="Alvarez P."/>
            <person name="Brockman W."/>
            <person name="Butler J."/>
            <person name="Chin C."/>
            <person name="Gnerre S."/>
            <person name="Grabherr M."/>
            <person name="Kleber M."/>
            <person name="Mauceli E."/>
            <person name="MacCallum I."/>
        </authorList>
    </citation>
    <scope>NUCLEOTIDE SEQUENCE [LARGE SCALE GENOMIC DNA]</scope>
    <source>
        <strain evidence="12">Tai18E2 / Tucson 14021-0261.01</strain>
    </source>
</reference>
<proteinExistence type="predicted"/>
<dbReference type="OMA" id="TENMVEN"/>
<dbReference type="PhylomeDB" id="B4PFS3"/>
<dbReference type="OrthoDB" id="7872462at2759"/>
<dbReference type="KEGG" id="dya:Dyak_GE21862"/>
<keyword evidence="6 9" id="KW-1133">Transmembrane helix</keyword>